<accession>A0ACD5YE19</accession>
<evidence type="ECO:0000313" key="2">
    <source>
        <dbReference type="Proteomes" id="UP001732700"/>
    </source>
</evidence>
<evidence type="ECO:0000313" key="1">
    <source>
        <dbReference type="EnsemblPlants" id="AVESA.00010b.r2.5DG0992440.2.CDS.1"/>
    </source>
</evidence>
<organism evidence="1 2">
    <name type="scientific">Avena sativa</name>
    <name type="common">Oat</name>
    <dbReference type="NCBI Taxonomy" id="4498"/>
    <lineage>
        <taxon>Eukaryota</taxon>
        <taxon>Viridiplantae</taxon>
        <taxon>Streptophyta</taxon>
        <taxon>Embryophyta</taxon>
        <taxon>Tracheophyta</taxon>
        <taxon>Spermatophyta</taxon>
        <taxon>Magnoliopsida</taxon>
        <taxon>Liliopsida</taxon>
        <taxon>Poales</taxon>
        <taxon>Poaceae</taxon>
        <taxon>BOP clade</taxon>
        <taxon>Pooideae</taxon>
        <taxon>Poodae</taxon>
        <taxon>Poeae</taxon>
        <taxon>Poeae Chloroplast Group 1 (Aveneae type)</taxon>
        <taxon>Aveninae</taxon>
        <taxon>Avena</taxon>
    </lineage>
</organism>
<dbReference type="Proteomes" id="UP001732700">
    <property type="component" value="Chromosome 5D"/>
</dbReference>
<dbReference type="EnsemblPlants" id="AVESA.00010b.r2.5DG0992440.2">
    <property type="protein sequence ID" value="AVESA.00010b.r2.5DG0992440.2.CDS.1"/>
    <property type="gene ID" value="AVESA.00010b.r2.5DG0992440"/>
</dbReference>
<proteinExistence type="predicted"/>
<reference evidence="1" key="2">
    <citation type="submission" date="2025-09" db="UniProtKB">
        <authorList>
            <consortium name="EnsemblPlants"/>
        </authorList>
    </citation>
    <scope>IDENTIFICATION</scope>
</reference>
<protein>
    <submittedName>
        <fullName evidence="1">Uncharacterized protein</fullName>
    </submittedName>
</protein>
<keyword evidence="2" id="KW-1185">Reference proteome</keyword>
<name>A0ACD5YE19_AVESA</name>
<reference evidence="1" key="1">
    <citation type="submission" date="2021-05" db="EMBL/GenBank/DDBJ databases">
        <authorList>
            <person name="Scholz U."/>
            <person name="Mascher M."/>
            <person name="Fiebig A."/>
        </authorList>
    </citation>
    <scope>NUCLEOTIDE SEQUENCE [LARGE SCALE GENOMIC DNA]</scope>
</reference>
<sequence>MEPQVWEPCRYEAADWSMEHHPVWIPGVPVPCESTEMACLEETLVARSSERGKQQQLFQYYTAAASTPSYEDDPFGVFERKALELEHDNDQWGRKMHRYPENIGEVGEQYTVPMMVSIGPYHHGRHHLKKAEEAKHVAAYSCIKHSGLSVQEMYHAVVSVAGEARSLYDRDTMAGIGDDDFLPMMFYDACFLVQFMLWSTRKGTMQLQMHPWLDYFLKSKKGDIYHDILLLENQLPWVVLKTLASCTSLNLESFAKGFQLHNSGIHVVVPNLDLEEAATTSSSALYKPPHLLGYVRFHIVGTEKSETYQPHKETKVKSFSVRAMELAEMGITLTPSKTTKLAHMGFKEGRLSAELFLPPVLLTYARASYLFNMAAFEMTSQARPEHAGEDTAVCSYVQLLGMLMDREQDVQELRSKRILQGGGGLTDKETLDFFTSLRVLRGPLYHRTIRDVEMYKQNSRTWVKVYVFWYKYKKTVLAVLSGIAALFGIYGALSKR</sequence>